<dbReference type="RefSeq" id="XP_016988999.1">
    <property type="nucleotide sequence ID" value="XM_017133510.1"/>
</dbReference>
<keyword evidence="4" id="KW-1185">Reference proteome</keyword>
<keyword evidence="2" id="KW-1133">Transmembrane helix</keyword>
<evidence type="ECO:0000313" key="4">
    <source>
        <dbReference type="Proteomes" id="UP001652680"/>
    </source>
</evidence>
<feature type="region of interest" description="Disordered" evidence="1">
    <location>
        <begin position="152"/>
        <end position="205"/>
    </location>
</feature>
<evidence type="ECO:0000313" key="5">
    <source>
        <dbReference type="RefSeq" id="XP_016988999.1"/>
    </source>
</evidence>
<protein>
    <submittedName>
        <fullName evidence="5">Uncharacterized protein LOC108051401</fullName>
    </submittedName>
</protein>
<evidence type="ECO:0000256" key="2">
    <source>
        <dbReference type="SAM" id="Phobius"/>
    </source>
</evidence>
<reference evidence="4" key="1">
    <citation type="journal article" date="2021" name="Elife">
        <title>Highly contiguous assemblies of 101 drosophilid genomes.</title>
        <authorList>
            <person name="Kim B.Y."/>
            <person name="Wang J.R."/>
            <person name="Miller D.E."/>
            <person name="Barmina O."/>
            <person name="Delaney E."/>
            <person name="Thompson A."/>
            <person name="Comeault A.A."/>
            <person name="Peede D."/>
            <person name="D'Agostino E.R."/>
            <person name="Pelaez J."/>
            <person name="Aguilar J.M."/>
            <person name="Haji D."/>
            <person name="Matsunaga T."/>
            <person name="Armstrong E.E."/>
            <person name="Zych M."/>
            <person name="Ogawa Y."/>
            <person name="Stamenkovic-Radak M."/>
            <person name="Jelic M."/>
            <person name="Veselinovic M.S."/>
            <person name="Tanaskovic M."/>
            <person name="Eric P."/>
            <person name="Gao J.J."/>
            <person name="Katoh T.K."/>
            <person name="Toda M.J."/>
            <person name="Watabe H."/>
            <person name="Watada M."/>
            <person name="Davis J.S."/>
            <person name="Moyle L.C."/>
            <person name="Manoli G."/>
            <person name="Bertolini E."/>
            <person name="Kostal V."/>
            <person name="Hawley R.S."/>
            <person name="Takahashi A."/>
            <person name="Jones C.D."/>
            <person name="Price D.K."/>
            <person name="Whiteman N."/>
            <person name="Kopp A."/>
            <person name="Matute D.R."/>
            <person name="Petrov D.A."/>
        </authorList>
    </citation>
    <scope>NUCLEOTIDE SEQUENCE [LARGE SCALE GENOMIC DNA]</scope>
</reference>
<dbReference type="AlphaFoldDB" id="A0A6P4FI60"/>
<keyword evidence="2" id="KW-0812">Transmembrane</keyword>
<feature type="transmembrane region" description="Helical" evidence="2">
    <location>
        <begin position="106"/>
        <end position="128"/>
    </location>
</feature>
<dbReference type="OrthoDB" id="7857893at2759"/>
<feature type="transmembrane region" description="Helical" evidence="2">
    <location>
        <begin position="38"/>
        <end position="61"/>
    </location>
</feature>
<dbReference type="GeneID" id="108051401"/>
<reference evidence="5" key="2">
    <citation type="submission" date="2025-04" db="UniProtKB">
        <authorList>
            <consortium name="RefSeq"/>
        </authorList>
    </citation>
    <scope>IDENTIFICATION</scope>
</reference>
<feature type="compositionally biased region" description="Polar residues" evidence="1">
    <location>
        <begin position="171"/>
        <end position="188"/>
    </location>
</feature>
<proteinExistence type="predicted"/>
<accession>A0A6P4FI60</accession>
<keyword evidence="2" id="KW-0472">Membrane</keyword>
<dbReference type="EnsemblMetazoa" id="XM_017133510.2">
    <property type="protein sequence ID" value="XP_016988999.1"/>
    <property type="gene ID" value="LOC108051401"/>
</dbReference>
<name>A0A6P4FI60_DRORH</name>
<organism evidence="5">
    <name type="scientific">Drosophila rhopaloa</name>
    <name type="common">Fruit fly</name>
    <dbReference type="NCBI Taxonomy" id="1041015"/>
    <lineage>
        <taxon>Eukaryota</taxon>
        <taxon>Metazoa</taxon>
        <taxon>Ecdysozoa</taxon>
        <taxon>Arthropoda</taxon>
        <taxon>Hexapoda</taxon>
        <taxon>Insecta</taxon>
        <taxon>Pterygota</taxon>
        <taxon>Neoptera</taxon>
        <taxon>Endopterygota</taxon>
        <taxon>Diptera</taxon>
        <taxon>Brachycera</taxon>
        <taxon>Muscomorpha</taxon>
        <taxon>Ephydroidea</taxon>
        <taxon>Drosophilidae</taxon>
        <taxon>Drosophila</taxon>
        <taxon>Sophophora</taxon>
    </lineage>
</organism>
<dbReference type="InterPro" id="IPR031720">
    <property type="entry name" value="DUF4728"/>
</dbReference>
<evidence type="ECO:0000256" key="1">
    <source>
        <dbReference type="SAM" id="MobiDB-lite"/>
    </source>
</evidence>
<dbReference type="Proteomes" id="UP001652680">
    <property type="component" value="Unassembled WGS sequence"/>
</dbReference>
<feature type="transmembrane region" description="Helical" evidence="2">
    <location>
        <begin position="12"/>
        <end position="31"/>
    </location>
</feature>
<dbReference type="Pfam" id="PF15860">
    <property type="entry name" value="DUF4728"/>
    <property type="match status" value="1"/>
</dbReference>
<sequence>MILSPNTLLMWAYGVGFFDLLSAVLFSMVSFKTICNRLSWLTIFAVVFGLFWVSMILMLLVGIHGRNPKCVRAWIIFSCLGILVEMFLILYAVFTESSFQIGLVKNGLLLMLGLCIECSFLYIVYRFYVTLAFCQACHKTIQSKVVQQHLTEPSQDSNHQRQKQARDQHNNRFQIQNPKGKIVQNTPSHPRKLSFLQTSNSNLSP</sequence>
<feature type="transmembrane region" description="Helical" evidence="2">
    <location>
        <begin position="73"/>
        <end position="94"/>
    </location>
</feature>
<feature type="compositionally biased region" description="Polar residues" evidence="1">
    <location>
        <begin position="195"/>
        <end position="205"/>
    </location>
</feature>
<gene>
    <name evidence="5" type="primary">LOC108051401</name>
    <name evidence="3" type="synonym">108051401</name>
</gene>
<evidence type="ECO:0000313" key="3">
    <source>
        <dbReference type="EnsemblMetazoa" id="XP_016988999.1"/>
    </source>
</evidence>
<reference evidence="3" key="3">
    <citation type="submission" date="2025-05" db="UniProtKB">
        <authorList>
            <consortium name="EnsemblMetazoa"/>
        </authorList>
    </citation>
    <scope>IDENTIFICATION</scope>
</reference>